<evidence type="ECO:0000313" key="1">
    <source>
        <dbReference type="EMBL" id="WAX58520.1"/>
    </source>
</evidence>
<evidence type="ECO:0008006" key="3">
    <source>
        <dbReference type="Google" id="ProtNLM"/>
    </source>
</evidence>
<sequence>MTEAHPGGKKPKEFHIKIDRVEYHVVEEELTGAQLRQLPHPPIGPDRDLFEVIPGQADRKIDDTYVVEIVNGKRFFTAPAHINPGHEVADHT</sequence>
<dbReference type="Proteomes" id="UP001164693">
    <property type="component" value="Chromosome"/>
</dbReference>
<evidence type="ECO:0000313" key="2">
    <source>
        <dbReference type="Proteomes" id="UP001164693"/>
    </source>
</evidence>
<keyword evidence="2" id="KW-1185">Reference proteome</keyword>
<proteinExistence type="predicted"/>
<organism evidence="1 2">
    <name type="scientific">Jatrophihabitans cynanchi</name>
    <dbReference type="NCBI Taxonomy" id="2944128"/>
    <lineage>
        <taxon>Bacteria</taxon>
        <taxon>Bacillati</taxon>
        <taxon>Actinomycetota</taxon>
        <taxon>Actinomycetes</taxon>
        <taxon>Jatrophihabitantales</taxon>
        <taxon>Jatrophihabitantaceae</taxon>
        <taxon>Jatrophihabitans</taxon>
    </lineage>
</organism>
<dbReference type="EMBL" id="CP097463">
    <property type="protein sequence ID" value="WAX58520.1"/>
    <property type="molecule type" value="Genomic_DNA"/>
</dbReference>
<reference evidence="1" key="1">
    <citation type="submission" date="2022-05" db="EMBL/GenBank/DDBJ databases">
        <title>Jatrophihabitans sp. SB3-54 whole genome sequence.</title>
        <authorList>
            <person name="Suh M.K."/>
            <person name="Eom M.K."/>
            <person name="Kim J.S."/>
            <person name="Kim H.S."/>
            <person name="Do H.E."/>
            <person name="Shin Y.K."/>
            <person name="Lee J.-S."/>
        </authorList>
    </citation>
    <scope>NUCLEOTIDE SEQUENCE</scope>
    <source>
        <strain evidence="1">SB3-54</strain>
    </source>
</reference>
<name>A0ABY7K2U2_9ACTN</name>
<gene>
    <name evidence="1" type="ORF">M6B22_07080</name>
</gene>
<accession>A0ABY7K2U2</accession>
<protein>
    <recommendedName>
        <fullName evidence="3">Multi-ubiquitin domain-containing protein</fullName>
    </recommendedName>
</protein>
<dbReference type="RefSeq" id="WP_269445058.1">
    <property type="nucleotide sequence ID" value="NZ_CP097463.1"/>
</dbReference>